<feature type="region of interest" description="Disordered" evidence="1">
    <location>
        <begin position="1"/>
        <end position="25"/>
    </location>
</feature>
<evidence type="ECO:0000256" key="1">
    <source>
        <dbReference type="SAM" id="MobiDB-lite"/>
    </source>
</evidence>
<keyword evidence="2" id="KW-1133">Transmembrane helix</keyword>
<dbReference type="Proteomes" id="UP000054560">
    <property type="component" value="Unassembled WGS sequence"/>
</dbReference>
<keyword evidence="2" id="KW-0472">Membrane</keyword>
<dbReference type="GO" id="GO:0005794">
    <property type="term" value="C:Golgi apparatus"/>
    <property type="evidence" value="ECO:0007669"/>
    <property type="project" value="TreeGrafter"/>
</dbReference>
<evidence type="ECO:0000256" key="2">
    <source>
        <dbReference type="SAM" id="Phobius"/>
    </source>
</evidence>
<dbReference type="PANTHER" id="PTHR47032">
    <property type="entry name" value="UDP-D-XYLOSE:L-FUCOSE ALPHA-1,3-D-XYLOSYLTRANSFERASE-RELATED"/>
    <property type="match status" value="1"/>
</dbReference>
<sequence length="458" mass="52609">MTSRLSASRRMPWESSPQMSYQSSRSSSVRSMIAGSIRFVHRTLRDRRSVMLIGFLVLIIVYKYRKIETIRMRERLPLAPWSPALSAAEREGLKNPPPLPCHPVAPEHQLQKRKFDRNGQTLENLLKQRAIDNMIIVTFASENQRILLRNFGCSLKRHHSNWIVIAYDKITADDVAKTFGSKSPHSYYDTTLLGDNMTSNFALDDDNKELVWRNLMHIKLSTVRAILDLGYEVMVADADTAVLRSITQSVQLKNQCDMQFQPDPKDVFDYEQFRGEHNSFNCGVYFVKPSAPVLRLYDAWLAAFNCEEGAREQQALRTALKRLVEYKDYHVFDPRTNTPFYYPSDLDGSSLVESKGTSGKREHITPGGVKMCYFHPRDFPNGGIYFLANARYRRVFGDDAPVVLHANYMKSKFYRKIEAFQTVGAWFMDDDLKCTEKQAQPNGKAIDAKELTKKLDEG</sequence>
<name>A0A0L0G3F3_9EUKA</name>
<dbReference type="GO" id="GO:0016757">
    <property type="term" value="F:glycosyltransferase activity"/>
    <property type="evidence" value="ECO:0007669"/>
    <property type="project" value="TreeGrafter"/>
</dbReference>
<evidence type="ECO:0000313" key="5">
    <source>
        <dbReference type="Proteomes" id="UP000054560"/>
    </source>
</evidence>
<feature type="compositionally biased region" description="Low complexity" evidence="1">
    <location>
        <begin position="15"/>
        <end position="25"/>
    </location>
</feature>
<dbReference type="RefSeq" id="XP_014157539.1">
    <property type="nucleotide sequence ID" value="XM_014302064.1"/>
</dbReference>
<organism evidence="4 5">
    <name type="scientific">Sphaeroforma arctica JP610</name>
    <dbReference type="NCBI Taxonomy" id="667725"/>
    <lineage>
        <taxon>Eukaryota</taxon>
        <taxon>Ichthyosporea</taxon>
        <taxon>Ichthyophonida</taxon>
        <taxon>Sphaeroforma</taxon>
    </lineage>
</organism>
<dbReference type="EMBL" id="KQ241819">
    <property type="protein sequence ID" value="KNC83637.1"/>
    <property type="molecule type" value="Genomic_DNA"/>
</dbReference>
<protein>
    <recommendedName>
        <fullName evidence="3">Nucleotide-diphospho-sugar transferase domain-containing protein</fullName>
    </recommendedName>
</protein>
<dbReference type="InterPro" id="IPR005069">
    <property type="entry name" value="Nucl-diP-sugar_transferase"/>
</dbReference>
<dbReference type="Pfam" id="PF03407">
    <property type="entry name" value="Nucleotid_trans"/>
    <property type="match status" value="1"/>
</dbReference>
<feature type="domain" description="Nucleotide-diphospho-sugar transferase" evidence="3">
    <location>
        <begin position="158"/>
        <end position="410"/>
    </location>
</feature>
<dbReference type="OrthoDB" id="540503at2759"/>
<dbReference type="AlphaFoldDB" id="A0A0L0G3F3"/>
<evidence type="ECO:0000259" key="3">
    <source>
        <dbReference type="Pfam" id="PF03407"/>
    </source>
</evidence>
<dbReference type="PANTHER" id="PTHR47032:SF1">
    <property type="entry name" value="UDP-D-XYLOSE:L-FUCOSE ALPHA-1,3-D-XYLOSYLTRANSFERASE-RELATED"/>
    <property type="match status" value="1"/>
</dbReference>
<gene>
    <name evidence="4" type="ORF">SARC_04136</name>
</gene>
<reference evidence="4 5" key="1">
    <citation type="submission" date="2011-02" db="EMBL/GenBank/DDBJ databases">
        <title>The Genome Sequence of Sphaeroforma arctica JP610.</title>
        <authorList>
            <consortium name="The Broad Institute Genome Sequencing Platform"/>
            <person name="Russ C."/>
            <person name="Cuomo C."/>
            <person name="Young S.K."/>
            <person name="Zeng Q."/>
            <person name="Gargeya S."/>
            <person name="Alvarado L."/>
            <person name="Berlin A."/>
            <person name="Chapman S.B."/>
            <person name="Chen Z."/>
            <person name="Freedman E."/>
            <person name="Gellesch M."/>
            <person name="Goldberg J."/>
            <person name="Griggs A."/>
            <person name="Gujja S."/>
            <person name="Heilman E."/>
            <person name="Heiman D."/>
            <person name="Howarth C."/>
            <person name="Mehta T."/>
            <person name="Neiman D."/>
            <person name="Pearson M."/>
            <person name="Roberts A."/>
            <person name="Saif S."/>
            <person name="Shea T."/>
            <person name="Shenoy N."/>
            <person name="Sisk P."/>
            <person name="Stolte C."/>
            <person name="Sykes S."/>
            <person name="White J."/>
            <person name="Yandava C."/>
            <person name="Burger G."/>
            <person name="Gray M.W."/>
            <person name="Holland P.W.H."/>
            <person name="King N."/>
            <person name="Lang F.B.F."/>
            <person name="Roger A.J."/>
            <person name="Ruiz-Trillo I."/>
            <person name="Haas B."/>
            <person name="Nusbaum C."/>
            <person name="Birren B."/>
        </authorList>
    </citation>
    <scope>NUCLEOTIDE SEQUENCE [LARGE SCALE GENOMIC DNA]</scope>
    <source>
        <strain evidence="4 5">JP610</strain>
    </source>
</reference>
<evidence type="ECO:0000313" key="4">
    <source>
        <dbReference type="EMBL" id="KNC83637.1"/>
    </source>
</evidence>
<feature type="transmembrane region" description="Helical" evidence="2">
    <location>
        <begin position="48"/>
        <end position="65"/>
    </location>
</feature>
<keyword evidence="2" id="KW-0812">Transmembrane</keyword>
<dbReference type="GeneID" id="25904640"/>
<dbReference type="InterPro" id="IPR052636">
    <property type="entry name" value="UDP-D-xylose:L-fucose_XylT"/>
</dbReference>
<accession>A0A0L0G3F3</accession>
<proteinExistence type="predicted"/>
<keyword evidence="5" id="KW-1185">Reference proteome</keyword>